<name>A0A090D2E6_9BACT</name>
<dbReference type="Gene3D" id="2.70.98.10">
    <property type="match status" value="1"/>
</dbReference>
<dbReference type="GO" id="GO:0030246">
    <property type="term" value="F:carbohydrate binding"/>
    <property type="evidence" value="ECO:0007669"/>
    <property type="project" value="InterPro"/>
</dbReference>
<accession>A0A090D2E6</accession>
<dbReference type="InterPro" id="IPR014718">
    <property type="entry name" value="GH-type_carb-bd"/>
</dbReference>
<keyword evidence="2" id="KW-1185">Reference proteome</keyword>
<dbReference type="Proteomes" id="UP000031552">
    <property type="component" value="Unassembled WGS sequence"/>
</dbReference>
<dbReference type="OrthoDB" id="20198at2"/>
<dbReference type="STRING" id="1437425.CSEC_1449"/>
<comment type="caution">
    <text evidence="1">The sequence shown here is derived from an EMBL/GenBank/DDBJ whole genome shotgun (WGS) entry which is preliminary data.</text>
</comment>
<protein>
    <recommendedName>
        <fullName evidence="3">Aldose 1-epimerase</fullName>
    </recommendedName>
</protein>
<proteinExistence type="predicted"/>
<reference evidence="1" key="2">
    <citation type="submission" date="2014-09" db="EMBL/GenBank/DDBJ databases">
        <title>Criblamydia sequanensis harbors a mega-plasmid encoding arsenite resistance.</title>
        <authorList>
            <person name="Bertelli C."/>
            <person name="Goesmann A."/>
            <person name="Greub G."/>
        </authorList>
    </citation>
    <scope>NUCLEOTIDE SEQUENCE [LARGE SCALE GENOMIC DNA]</scope>
    <source>
        <strain evidence="1">CRIB-18</strain>
    </source>
</reference>
<reference evidence="1" key="1">
    <citation type="submission" date="2013-12" db="EMBL/GenBank/DDBJ databases">
        <authorList>
            <person name="Linke B."/>
        </authorList>
    </citation>
    <scope>NUCLEOTIDE SEQUENCE [LARGE SCALE GENOMIC DNA]</scope>
    <source>
        <strain evidence="1">CRIB-18</strain>
    </source>
</reference>
<sequence length="294" mass="33234">MDELVILKAKATDGTPLEAVFAPKRGMNLLSYKKGDIEVIDPSTRTLYDERSAGLGSLIGPHFHRRRYNAISYIPNEEAFPHIKRVLEKSGEIDPFSHGISRYAPWNFQAAADEIKGVLKGSDSWNGVSLKEIEGQNFTMNFEAKLSAEGLNIKLSVVSDTDSLVGLHYYYHLPENNGFVKSKVKSYFLNENGARVLLDEKPWFNKTTHELRFPANQGVDMAFHSYPDPLNTEILLDALKWKLTIKTHSLNEENSWQLYRPEKGSFICIEPISAQDPRHPNLTVSSIDVLLTIQ</sequence>
<dbReference type="GO" id="GO:0005975">
    <property type="term" value="P:carbohydrate metabolic process"/>
    <property type="evidence" value="ECO:0007669"/>
    <property type="project" value="InterPro"/>
</dbReference>
<dbReference type="eggNOG" id="COG2017">
    <property type="taxonomic scope" value="Bacteria"/>
</dbReference>
<organism evidence="1 2">
    <name type="scientific">Candidatus Criblamydia sequanensis CRIB-18</name>
    <dbReference type="NCBI Taxonomy" id="1437425"/>
    <lineage>
        <taxon>Bacteria</taxon>
        <taxon>Pseudomonadati</taxon>
        <taxon>Chlamydiota</taxon>
        <taxon>Chlamydiia</taxon>
        <taxon>Parachlamydiales</taxon>
        <taxon>Candidatus Criblamydiaceae</taxon>
        <taxon>Candidatus Criblamydia</taxon>
    </lineage>
</organism>
<dbReference type="InterPro" id="IPR011013">
    <property type="entry name" value="Gal_mutarotase_sf_dom"/>
</dbReference>
<dbReference type="EMBL" id="CCEJ010000007">
    <property type="protein sequence ID" value="CDR34263.1"/>
    <property type="molecule type" value="Genomic_DNA"/>
</dbReference>
<dbReference type="GO" id="GO:0003824">
    <property type="term" value="F:catalytic activity"/>
    <property type="evidence" value="ECO:0007669"/>
    <property type="project" value="InterPro"/>
</dbReference>
<dbReference type="SUPFAM" id="SSF74650">
    <property type="entry name" value="Galactose mutarotase-like"/>
    <property type="match status" value="1"/>
</dbReference>
<evidence type="ECO:0008006" key="3">
    <source>
        <dbReference type="Google" id="ProtNLM"/>
    </source>
</evidence>
<dbReference type="AlphaFoldDB" id="A0A090D2E6"/>
<gene>
    <name evidence="1" type="ORF">CSEC_1449</name>
</gene>
<evidence type="ECO:0000313" key="2">
    <source>
        <dbReference type="Proteomes" id="UP000031552"/>
    </source>
</evidence>
<dbReference type="RefSeq" id="WP_041017815.1">
    <property type="nucleotide sequence ID" value="NZ_CCEJ010000007.1"/>
</dbReference>
<evidence type="ECO:0000313" key="1">
    <source>
        <dbReference type="EMBL" id="CDR34263.1"/>
    </source>
</evidence>